<evidence type="ECO:0000313" key="4">
    <source>
        <dbReference type="Proteomes" id="UP000197334"/>
    </source>
</evidence>
<gene>
    <name evidence="3" type="ORF">JI62_14500</name>
</gene>
<reference evidence="3 4" key="1">
    <citation type="submission" date="2014-08" db="EMBL/GenBank/DDBJ databases">
        <title>Draft genome sequence of a novel L-asparaginase producing marine bacterium, Halomonas campaniensis.</title>
        <authorList>
            <person name="Sundarakrishnan B."/>
            <person name="Moushumi Priya A."/>
            <person name="Raman G."/>
            <person name="Sakthivel N."/>
            <person name="Park S."/>
            <person name="Jayachandran S."/>
        </authorList>
    </citation>
    <scope>NUCLEOTIDE SEQUENCE [LARGE SCALE GENOMIC DNA]</scope>
    <source>
        <strain evidence="3 4">SK03</strain>
    </source>
</reference>
<evidence type="ECO:0000259" key="2">
    <source>
        <dbReference type="Pfam" id="PF07331"/>
    </source>
</evidence>
<feature type="transmembrane region" description="Helical" evidence="1">
    <location>
        <begin position="87"/>
        <end position="103"/>
    </location>
</feature>
<organism evidence="3 4">
    <name type="scientific">Halomonas campaniensis</name>
    <dbReference type="NCBI Taxonomy" id="213554"/>
    <lineage>
        <taxon>Bacteria</taxon>
        <taxon>Pseudomonadati</taxon>
        <taxon>Pseudomonadota</taxon>
        <taxon>Gammaproteobacteria</taxon>
        <taxon>Oceanospirillales</taxon>
        <taxon>Halomonadaceae</taxon>
        <taxon>Halomonas</taxon>
    </lineage>
</organism>
<dbReference type="EMBL" id="JPUA01000034">
    <property type="protein sequence ID" value="OWV28848.1"/>
    <property type="molecule type" value="Genomic_DNA"/>
</dbReference>
<feature type="transmembrane region" description="Helical" evidence="1">
    <location>
        <begin position="45"/>
        <end position="66"/>
    </location>
</feature>
<sequence length="171" mass="18938">MAKDIGKPIFDLFLLVASAIGFYMATTLPAVSMAGGLSPVSFPKLISGLIFVCAVPCLIRDSYEWLVARRVRKAETALNATASKKGILQWLTIVALIIVYINVFERLGYLVSTALFCFFNVVLLVVVSGEFQKLSNSRKLRNLAAYTIFSVILSLVIYYVFTELFNIPLPN</sequence>
<dbReference type="InterPro" id="IPR009936">
    <property type="entry name" value="DUF1468"/>
</dbReference>
<keyword evidence="1" id="KW-1133">Transmembrane helix</keyword>
<proteinExistence type="predicted"/>
<name>A0A246RXG8_9GAMM</name>
<keyword evidence="1" id="KW-0812">Transmembrane</keyword>
<feature type="transmembrane region" description="Helical" evidence="1">
    <location>
        <begin position="109"/>
        <end position="131"/>
    </location>
</feature>
<dbReference type="RefSeq" id="WP_088700846.1">
    <property type="nucleotide sequence ID" value="NZ_JPUA01000034.1"/>
</dbReference>
<comment type="caution">
    <text evidence="3">The sequence shown here is derived from an EMBL/GenBank/DDBJ whole genome shotgun (WGS) entry which is preliminary data.</text>
</comment>
<dbReference type="Proteomes" id="UP000197334">
    <property type="component" value="Unassembled WGS sequence"/>
</dbReference>
<feature type="transmembrane region" description="Helical" evidence="1">
    <location>
        <begin position="12"/>
        <end position="33"/>
    </location>
</feature>
<feature type="transmembrane region" description="Helical" evidence="1">
    <location>
        <begin position="143"/>
        <end position="161"/>
    </location>
</feature>
<keyword evidence="4" id="KW-1185">Reference proteome</keyword>
<dbReference type="AlphaFoldDB" id="A0A246RXG8"/>
<keyword evidence="1" id="KW-0472">Membrane</keyword>
<protein>
    <recommendedName>
        <fullName evidence="2">DUF1468 domain-containing protein</fullName>
    </recommendedName>
</protein>
<evidence type="ECO:0000313" key="3">
    <source>
        <dbReference type="EMBL" id="OWV28848.1"/>
    </source>
</evidence>
<dbReference type="Pfam" id="PF07331">
    <property type="entry name" value="TctB"/>
    <property type="match status" value="1"/>
</dbReference>
<accession>A0A246RXG8</accession>
<evidence type="ECO:0000256" key="1">
    <source>
        <dbReference type="SAM" id="Phobius"/>
    </source>
</evidence>
<dbReference type="OrthoDB" id="6166065at2"/>
<feature type="domain" description="DUF1468" evidence="2">
    <location>
        <begin position="12"/>
        <end position="170"/>
    </location>
</feature>